<dbReference type="GO" id="GO:0003677">
    <property type="term" value="F:DNA binding"/>
    <property type="evidence" value="ECO:0007669"/>
    <property type="project" value="InterPro"/>
</dbReference>
<dbReference type="Pfam" id="PF00172">
    <property type="entry name" value="Zn_clus"/>
    <property type="match status" value="1"/>
</dbReference>
<feature type="compositionally biased region" description="Basic and acidic residues" evidence="3">
    <location>
        <begin position="87"/>
        <end position="97"/>
    </location>
</feature>
<feature type="transmembrane region" description="Helical" evidence="4">
    <location>
        <begin position="1283"/>
        <end position="1302"/>
    </location>
</feature>
<reference evidence="6" key="1">
    <citation type="submission" date="2018-08" db="EMBL/GenBank/DDBJ databases">
        <authorList>
            <person name="Guldener U."/>
        </authorList>
    </citation>
    <scope>NUCLEOTIDE SEQUENCE</scope>
    <source>
        <strain evidence="6">UB2</strain>
    </source>
</reference>
<evidence type="ECO:0000256" key="4">
    <source>
        <dbReference type="SAM" id="Phobius"/>
    </source>
</evidence>
<dbReference type="InterPro" id="IPR050987">
    <property type="entry name" value="AtrR-like"/>
</dbReference>
<feature type="region of interest" description="Disordered" evidence="3">
    <location>
        <begin position="51"/>
        <end position="99"/>
    </location>
</feature>
<accession>A0A8H8QQA6</accession>
<keyword evidence="2" id="KW-0539">Nucleus</keyword>
<dbReference type="SMART" id="SM00906">
    <property type="entry name" value="Fungal_trans"/>
    <property type="match status" value="1"/>
</dbReference>
<evidence type="ECO:0000313" key="6">
    <source>
        <dbReference type="EMBL" id="SYW81248.1"/>
    </source>
</evidence>
<dbReference type="InterPro" id="IPR001138">
    <property type="entry name" value="Zn2Cys6_DnaBD"/>
</dbReference>
<dbReference type="Pfam" id="PF04082">
    <property type="entry name" value="Fungal_trans"/>
    <property type="match status" value="1"/>
</dbReference>
<dbReference type="GO" id="GO:0006351">
    <property type="term" value="P:DNA-templated transcription"/>
    <property type="evidence" value="ECO:0007669"/>
    <property type="project" value="InterPro"/>
</dbReference>
<feature type="region of interest" description="Disordered" evidence="3">
    <location>
        <begin position="182"/>
        <end position="284"/>
    </location>
</feature>
<dbReference type="GO" id="GO:0008270">
    <property type="term" value="F:zinc ion binding"/>
    <property type="evidence" value="ECO:0007669"/>
    <property type="project" value="InterPro"/>
</dbReference>
<keyword evidence="1" id="KW-0479">Metal-binding</keyword>
<feature type="compositionally biased region" description="Basic and acidic residues" evidence="3">
    <location>
        <begin position="265"/>
        <end position="284"/>
    </location>
</feature>
<feature type="compositionally biased region" description="Low complexity" evidence="3">
    <location>
        <begin position="51"/>
        <end position="65"/>
    </location>
</feature>
<feature type="compositionally biased region" description="Low complexity" evidence="3">
    <location>
        <begin position="349"/>
        <end position="359"/>
    </location>
</feature>
<evidence type="ECO:0000313" key="7">
    <source>
        <dbReference type="Proteomes" id="UP000658997"/>
    </source>
</evidence>
<feature type="domain" description="Zn(2)-C6 fungal-type" evidence="5">
    <location>
        <begin position="107"/>
        <end position="140"/>
    </location>
</feature>
<keyword evidence="7" id="KW-1185">Reference proteome</keyword>
<dbReference type="EMBL" id="ULHB01000091">
    <property type="protein sequence ID" value="SYW81248.1"/>
    <property type="molecule type" value="Genomic_DNA"/>
</dbReference>
<feature type="compositionally biased region" description="Polar residues" evidence="3">
    <location>
        <begin position="332"/>
        <end position="345"/>
    </location>
</feature>
<dbReference type="InterPro" id="IPR007219">
    <property type="entry name" value="XnlR_reg_dom"/>
</dbReference>
<dbReference type="GO" id="GO:0000981">
    <property type="term" value="F:DNA-binding transcription factor activity, RNA polymerase II-specific"/>
    <property type="evidence" value="ECO:0007669"/>
    <property type="project" value="InterPro"/>
</dbReference>
<organism evidence="6 7">
    <name type="scientific">Ustilago bromivora</name>
    <dbReference type="NCBI Taxonomy" id="307758"/>
    <lineage>
        <taxon>Eukaryota</taxon>
        <taxon>Fungi</taxon>
        <taxon>Dikarya</taxon>
        <taxon>Basidiomycota</taxon>
        <taxon>Ustilaginomycotina</taxon>
        <taxon>Ustilaginomycetes</taxon>
        <taxon>Ustilaginales</taxon>
        <taxon>Ustilaginaceae</taxon>
        <taxon>Ustilago</taxon>
    </lineage>
</organism>
<keyword evidence="4" id="KW-0472">Membrane</keyword>
<dbReference type="SMART" id="SM00066">
    <property type="entry name" value="GAL4"/>
    <property type="match status" value="1"/>
</dbReference>
<comment type="caution">
    <text evidence="6">The sequence shown here is derived from an EMBL/GenBank/DDBJ whole genome shotgun (WGS) entry which is preliminary data.</text>
</comment>
<dbReference type="PANTHER" id="PTHR46910">
    <property type="entry name" value="TRANSCRIPTION FACTOR PDR1"/>
    <property type="match status" value="1"/>
</dbReference>
<dbReference type="PANTHER" id="PTHR46910:SF1">
    <property type="entry name" value="MISCELLANEOUS ZN(II)2CYS6 TRANSCRIPTION FACTOR (EUROFUNG)-RELATED"/>
    <property type="match status" value="1"/>
</dbReference>
<dbReference type="SUPFAM" id="SSF57701">
    <property type="entry name" value="Zn2/Cys6 DNA-binding domain"/>
    <property type="match status" value="1"/>
</dbReference>
<protein>
    <submittedName>
        <fullName evidence="6">Related to transcriptional activator Mut3p</fullName>
    </submittedName>
</protein>
<dbReference type="PROSITE" id="PS00463">
    <property type="entry name" value="ZN2_CY6_FUNGAL_1"/>
    <property type="match status" value="1"/>
</dbReference>
<name>A0A8H8QQA6_9BASI</name>
<feature type="region of interest" description="Disordered" evidence="3">
    <location>
        <begin position="300"/>
        <end position="369"/>
    </location>
</feature>
<feature type="compositionally biased region" description="Polar residues" evidence="3">
    <location>
        <begin position="223"/>
        <end position="237"/>
    </location>
</feature>
<feature type="compositionally biased region" description="Low complexity" evidence="3">
    <location>
        <begin position="73"/>
        <end position="86"/>
    </location>
</feature>
<feature type="compositionally biased region" description="Basic and acidic residues" evidence="3">
    <location>
        <begin position="205"/>
        <end position="217"/>
    </location>
</feature>
<feature type="compositionally biased region" description="Polar residues" evidence="3">
    <location>
        <begin position="1229"/>
        <end position="1265"/>
    </location>
</feature>
<dbReference type="InterPro" id="IPR036864">
    <property type="entry name" value="Zn2-C6_fun-type_DNA-bd_sf"/>
</dbReference>
<gene>
    <name evidence="6" type="ORF">UBRO2_04165</name>
</gene>
<dbReference type="PROSITE" id="PS50048">
    <property type="entry name" value="ZN2_CY6_FUNGAL_2"/>
    <property type="match status" value="1"/>
</dbReference>
<dbReference type="CDD" id="cd00067">
    <property type="entry name" value="GAL4"/>
    <property type="match status" value="1"/>
</dbReference>
<evidence type="ECO:0000256" key="2">
    <source>
        <dbReference type="ARBA" id="ARBA00023242"/>
    </source>
</evidence>
<dbReference type="Proteomes" id="UP000658997">
    <property type="component" value="Unassembled WGS sequence"/>
</dbReference>
<evidence type="ECO:0000256" key="3">
    <source>
        <dbReference type="SAM" id="MobiDB-lite"/>
    </source>
</evidence>
<proteinExistence type="predicted"/>
<sequence length="1303" mass="139657">MSYESQDEAYAAFELVSMRNGHRSSVSFDNSPVPTSLPNANVIAANVIAASPQTAARSPSASASSSKKRAKSASDSKSSATPASKAKTNDKNAADSKGKKRRRVVVACDTCRRKKIKCQGLPNPSNTCNNCTAYNYRCTFSSDAGRSRGKYEILESKVETLLSALRSVAPHVAQQFERGELNVTGPSGASAPPQNANPWQSLEAQSKHASDPGKRVDGANPGSPGSQHDQDLPSRSSPRLACDGSDPDGTDAQGNASGNAGRCADATKGEERDALLPDVEDGRPRYFGRSSAMTLFHSIADESRPPSPGAGAQRSSYDPIDHAGMSYETHRYSSSSRNAKSTSGTAHPGGNAAGLSGSKSSGGGKSTRTALRHLYPTNSKEWIQLLRRKNTVAVGRDDAVTEEWFERYTLPDRDLVDALFDVFFEHLHPLMPIVHRPSLQRDLNAGRADKDSAFRGFVFTILAIASRFSNDPRVLARSGDADTAGDHFAAASRLYHQVYAASLINVQVMILTATFMHGAIGPGASWTVLGVAIRALQDIGLHQEKAYRGFSPYEQELRRRVFWGAFILDCIFSINMGRPLALKLSDCDVRLPLEMDDETLFQYEAGGRIPTPPVRTASDKPIVMSGFVHMIKLNVIVQDVVHMLYSPRWRQDGGGRGKPPANLKQRAMPEYKDMVILSKRLEEWVAETPRHLGSIESPFRLQAGLVQCGTHDIRLYILKLFLEHSALRKMLHPQCVLHARECLRVVIALHEGDHMSDLVFIFQQAFMSTATFMITVWHECREVDKLAEDNDLVESTLRIFAAFDDRYFSRLFRRAHRILRDIALRSMHTMTSDQRERVSRMLVRADQRMSGVVPSTMMGMRAVSGMLEPRADASLAPSARLAARNERLEQRASGQIGDAGGGPFAANDAISAASYIHSWSPIPSAPMSPNRTSVSDASFGSDTPITCPSFAQFMMSGGGNTMPGGAPNGGANGMPRATGSGSDGGVVASVAMSGATVASSRSHMSSDTDAWMHSKMGGIHPASFGDARGIMPLYTDDPGSTQHQLEDLSWTDYFSKFLDDIGGAGTPMTASASTGASTASAHAHPHYAYTPMTGGVGMPNPQGPPWTGYGFAIASSANSASLIALSLAFEMTFPNNNGGYWVTNYTNTLVANSSDPALFSVQLLNSNSSQLNGNFQIGNALNTANGSAQIFIDRIPSGTYTVLFVNSSNYELDHAQVYYTSSSFEVRPNGTQPAQVTANTNADPNSSATQAATGSANATLSSATGRPSRPGSNGAMGMVQGSTAAIVASVASVVLGLGIGLLA</sequence>
<feature type="region of interest" description="Disordered" evidence="3">
    <location>
        <begin position="1229"/>
        <end position="1276"/>
    </location>
</feature>
<evidence type="ECO:0000259" key="5">
    <source>
        <dbReference type="PROSITE" id="PS50048"/>
    </source>
</evidence>
<feature type="region of interest" description="Disordered" evidence="3">
    <location>
        <begin position="963"/>
        <end position="983"/>
    </location>
</feature>
<feature type="compositionally biased region" description="Polar residues" evidence="3">
    <location>
        <begin position="184"/>
        <end position="204"/>
    </location>
</feature>
<feature type="compositionally biased region" description="Low complexity" evidence="3">
    <location>
        <begin position="973"/>
        <end position="983"/>
    </location>
</feature>
<feature type="compositionally biased region" description="Gly residues" evidence="3">
    <location>
        <begin position="963"/>
        <end position="972"/>
    </location>
</feature>
<keyword evidence="4" id="KW-0812">Transmembrane</keyword>
<evidence type="ECO:0000256" key="1">
    <source>
        <dbReference type="ARBA" id="ARBA00022723"/>
    </source>
</evidence>
<dbReference type="CDD" id="cd12148">
    <property type="entry name" value="fungal_TF_MHR"/>
    <property type="match status" value="1"/>
</dbReference>
<keyword evidence="4" id="KW-1133">Transmembrane helix</keyword>
<dbReference type="Gene3D" id="4.10.240.10">
    <property type="entry name" value="Zn(2)-C6 fungal-type DNA-binding domain"/>
    <property type="match status" value="1"/>
</dbReference>